<dbReference type="Proteomes" id="UP000298390">
    <property type="component" value="Unassembled WGS sequence"/>
</dbReference>
<dbReference type="EMBL" id="SEKV01000125">
    <property type="protein sequence ID" value="TFY63607.1"/>
    <property type="molecule type" value="Genomic_DNA"/>
</dbReference>
<accession>A0A4Y9YPL6</accession>
<feature type="compositionally biased region" description="Basic and acidic residues" evidence="1">
    <location>
        <begin position="110"/>
        <end position="123"/>
    </location>
</feature>
<comment type="caution">
    <text evidence="2">The sequence shown here is derived from an EMBL/GenBank/DDBJ whole genome shotgun (WGS) entry which is preliminary data.</text>
</comment>
<organism evidence="2 3">
    <name type="scientific">Rhodofomes roseus</name>
    <dbReference type="NCBI Taxonomy" id="34475"/>
    <lineage>
        <taxon>Eukaryota</taxon>
        <taxon>Fungi</taxon>
        <taxon>Dikarya</taxon>
        <taxon>Basidiomycota</taxon>
        <taxon>Agaricomycotina</taxon>
        <taxon>Agaricomycetes</taxon>
        <taxon>Polyporales</taxon>
        <taxon>Rhodofomes</taxon>
    </lineage>
</organism>
<feature type="region of interest" description="Disordered" evidence="1">
    <location>
        <begin position="154"/>
        <end position="184"/>
    </location>
</feature>
<evidence type="ECO:0000313" key="2">
    <source>
        <dbReference type="EMBL" id="TFY63607.1"/>
    </source>
</evidence>
<evidence type="ECO:0000313" key="3">
    <source>
        <dbReference type="Proteomes" id="UP000298390"/>
    </source>
</evidence>
<feature type="region of interest" description="Disordered" evidence="1">
    <location>
        <begin position="286"/>
        <end position="306"/>
    </location>
</feature>
<sequence length="382" mass="40400">MSNASAPLPADLHHALEQAIGNANNAVDISRKKKSKRVRDDDNVADVSGAETPLKKKKKGRGHEHQDASPGEEQVTVAQADPALSAAEAGDADVSEESGKKKKKKSKKGKEKETSEVSSRDVSESQPEAASSADIAASSADFLNAVVAAASATSGQTAPPGQPYDPSMASPSHCLPYPPQQPDYGIYQYGPPPGHPAPFAPHAHGQAAPSMFPDPNGMLPDLQFTSSEDLLRTLQEFDLSKVMHVLRSLGDAANAANVSVTMPPHMAPPQMPPPVVNKPVRSEAILGRPPKQRRPPQPQEQGPARSLASIASAVAHVPSHAPMVAPVAAPMPPPPPPAPPSQEGNVEHAHMLANVWMNAQKLADMVKQEGKSFWYRQPYHSG</sequence>
<feature type="compositionally biased region" description="Basic residues" evidence="1">
    <location>
        <begin position="100"/>
        <end position="109"/>
    </location>
</feature>
<dbReference type="AlphaFoldDB" id="A0A4Y9YPL6"/>
<proteinExistence type="predicted"/>
<feature type="region of interest" description="Disordered" evidence="1">
    <location>
        <begin position="325"/>
        <end position="345"/>
    </location>
</feature>
<feature type="compositionally biased region" description="Pro residues" evidence="1">
    <location>
        <begin position="329"/>
        <end position="340"/>
    </location>
</feature>
<dbReference type="STRING" id="34475.A0A4Y9YPL6"/>
<protein>
    <submittedName>
        <fullName evidence="2">Uncharacterized protein</fullName>
    </submittedName>
</protein>
<gene>
    <name evidence="2" type="ORF">EVJ58_g3149</name>
</gene>
<evidence type="ECO:0000256" key="1">
    <source>
        <dbReference type="SAM" id="MobiDB-lite"/>
    </source>
</evidence>
<name>A0A4Y9YPL6_9APHY</name>
<reference evidence="2 3" key="1">
    <citation type="submission" date="2019-01" db="EMBL/GenBank/DDBJ databases">
        <title>Genome sequencing of the rare red list fungi Fomitopsis rosea.</title>
        <authorList>
            <person name="Buettner E."/>
            <person name="Kellner H."/>
        </authorList>
    </citation>
    <scope>NUCLEOTIDE SEQUENCE [LARGE SCALE GENOMIC DNA]</scope>
    <source>
        <strain evidence="2 3">DSM 105464</strain>
    </source>
</reference>
<feature type="region of interest" description="Disordered" evidence="1">
    <location>
        <begin position="21"/>
        <end position="133"/>
    </location>
</feature>